<sequence length="33" mass="3681">MMASTGMRMGELLALYPEDIDTSIRPAVVSIRR</sequence>
<evidence type="ECO:0000313" key="1">
    <source>
        <dbReference type="EMBL" id="GAI04431.1"/>
    </source>
</evidence>
<dbReference type="EMBL" id="BARV01011148">
    <property type="protein sequence ID" value="GAI04431.1"/>
    <property type="molecule type" value="Genomic_DNA"/>
</dbReference>
<gene>
    <name evidence="1" type="ORF">S06H3_21275</name>
</gene>
<protein>
    <submittedName>
        <fullName evidence="1">Uncharacterized protein</fullName>
    </submittedName>
</protein>
<dbReference type="AlphaFoldDB" id="X1LF13"/>
<accession>X1LF13</accession>
<organism evidence="1">
    <name type="scientific">marine sediment metagenome</name>
    <dbReference type="NCBI Taxonomy" id="412755"/>
    <lineage>
        <taxon>unclassified sequences</taxon>
        <taxon>metagenomes</taxon>
        <taxon>ecological metagenomes</taxon>
    </lineage>
</organism>
<comment type="caution">
    <text evidence="1">The sequence shown here is derived from an EMBL/GenBank/DDBJ whole genome shotgun (WGS) entry which is preliminary data.</text>
</comment>
<reference evidence="1" key="1">
    <citation type="journal article" date="2014" name="Front. Microbiol.">
        <title>High frequency of phylogenetically diverse reductive dehalogenase-homologous genes in deep subseafloor sedimentary metagenomes.</title>
        <authorList>
            <person name="Kawai M."/>
            <person name="Futagami T."/>
            <person name="Toyoda A."/>
            <person name="Takaki Y."/>
            <person name="Nishi S."/>
            <person name="Hori S."/>
            <person name="Arai W."/>
            <person name="Tsubouchi T."/>
            <person name="Morono Y."/>
            <person name="Uchiyama I."/>
            <person name="Ito T."/>
            <person name="Fujiyama A."/>
            <person name="Inagaki F."/>
            <person name="Takami H."/>
        </authorList>
    </citation>
    <scope>NUCLEOTIDE SEQUENCE</scope>
    <source>
        <strain evidence="1">Expedition CK06-06</strain>
    </source>
</reference>
<proteinExistence type="predicted"/>
<feature type="non-terminal residue" evidence="1">
    <location>
        <position position="33"/>
    </location>
</feature>
<name>X1LF13_9ZZZZ</name>